<keyword evidence="8" id="KW-1185">Reference proteome</keyword>
<dbReference type="EMBL" id="CP006720">
    <property type="protein sequence ID" value="AHI57464.1"/>
    <property type="molecule type" value="Genomic_DNA"/>
</dbReference>
<dbReference type="GO" id="GO:0030170">
    <property type="term" value="F:pyridoxal phosphate binding"/>
    <property type="evidence" value="ECO:0007669"/>
    <property type="project" value="InterPro"/>
</dbReference>
<sequence>MNFLELEELMQQHKAMILCSPHNPVGRIWKEAELAQLLFLAAKYNVFIISDEIWQDIVSSNVQHHPLFSFNSPAINQVLVLSSQTKTYNLAGAQIGYGLSYNRDFIVKMHHELTKSIHYASTNYLSAKMIISGYLNHDNYDWLAAYKTTLEENYHYLVNELLKGQLISNSPELKELI</sequence>
<gene>
    <name evidence="7" type="ORF">P344_00455</name>
</gene>
<dbReference type="OrthoDB" id="9802872at2"/>
<dbReference type="SUPFAM" id="SSF53383">
    <property type="entry name" value="PLP-dependent transferases"/>
    <property type="match status" value="1"/>
</dbReference>
<dbReference type="InterPro" id="IPR004839">
    <property type="entry name" value="Aminotransferase_I/II_large"/>
</dbReference>
<dbReference type="EC" id="4.4.1.13" evidence="2"/>
<evidence type="ECO:0000256" key="5">
    <source>
        <dbReference type="ARBA" id="ARBA00037974"/>
    </source>
</evidence>
<dbReference type="PATRIC" id="fig|838561.3.peg.88"/>
<dbReference type="PANTHER" id="PTHR43525:SF1">
    <property type="entry name" value="PROTEIN MALY"/>
    <property type="match status" value="1"/>
</dbReference>
<dbReference type="GO" id="GO:0047804">
    <property type="term" value="F:cysteine-S-conjugate beta-lyase activity"/>
    <property type="evidence" value="ECO:0007669"/>
    <property type="project" value="UniProtKB-EC"/>
</dbReference>
<evidence type="ECO:0000256" key="1">
    <source>
        <dbReference type="ARBA" id="ARBA00001933"/>
    </source>
</evidence>
<dbReference type="Proteomes" id="UP000019260">
    <property type="component" value="Chromosome"/>
</dbReference>
<accession>W0GK54</accession>
<keyword evidence="4" id="KW-0456">Lyase</keyword>
<dbReference type="InterPro" id="IPR015424">
    <property type="entry name" value="PyrdxlP-dep_Trfase"/>
</dbReference>
<evidence type="ECO:0000256" key="3">
    <source>
        <dbReference type="ARBA" id="ARBA00022898"/>
    </source>
</evidence>
<dbReference type="CDD" id="cd00609">
    <property type="entry name" value="AAT_like"/>
    <property type="match status" value="1"/>
</dbReference>
<dbReference type="Gene3D" id="3.40.640.10">
    <property type="entry name" value="Type I PLP-dependent aspartate aminotransferase-like (Major domain)"/>
    <property type="match status" value="1"/>
</dbReference>
<dbReference type="AlphaFoldDB" id="W0GK54"/>
<dbReference type="InterPro" id="IPR015422">
    <property type="entry name" value="PyrdxlP-dep_Trfase_small"/>
</dbReference>
<dbReference type="RefSeq" id="WP_025316909.1">
    <property type="nucleotide sequence ID" value="NZ_CP002082.1"/>
</dbReference>
<organism evidence="7 8">
    <name type="scientific">Spiroplasma mirum ATCC 29335</name>
    <dbReference type="NCBI Taxonomy" id="838561"/>
    <lineage>
        <taxon>Bacteria</taxon>
        <taxon>Bacillati</taxon>
        <taxon>Mycoplasmatota</taxon>
        <taxon>Mollicutes</taxon>
        <taxon>Entomoplasmatales</taxon>
        <taxon>Spiroplasmataceae</taxon>
        <taxon>Spiroplasma</taxon>
    </lineage>
</organism>
<dbReference type="KEGG" id="smir:SMM_0076"/>
<dbReference type="InterPro" id="IPR051798">
    <property type="entry name" value="Class-II_PLP-Dep_Aminotrans"/>
</dbReference>
<dbReference type="Pfam" id="PF00155">
    <property type="entry name" value="Aminotran_1_2"/>
    <property type="match status" value="1"/>
</dbReference>
<dbReference type="HOGENOM" id="CLU_1517009_0_0_14"/>
<dbReference type="InterPro" id="IPR015421">
    <property type="entry name" value="PyrdxlP-dep_Trfase_major"/>
</dbReference>
<evidence type="ECO:0000313" key="7">
    <source>
        <dbReference type="EMBL" id="AHI57464.1"/>
    </source>
</evidence>
<reference evidence="7 8" key="1">
    <citation type="submission" date="2013-09" db="EMBL/GenBank/DDBJ databases">
        <title>Complete genome sequence of Spiroplasma mirum suckling mouse cataract agent.</title>
        <authorList>
            <person name="Landry C.A."/>
            <person name="Bastian F.O."/>
            <person name="Thune R.L."/>
        </authorList>
    </citation>
    <scope>NUCLEOTIDE SEQUENCE [LARGE SCALE GENOMIC DNA]</scope>
    <source>
        <strain evidence="7 8">SMCA</strain>
    </source>
</reference>
<proteinExistence type="inferred from homology"/>
<keyword evidence="3" id="KW-0663">Pyridoxal phosphate</keyword>
<evidence type="ECO:0000256" key="2">
    <source>
        <dbReference type="ARBA" id="ARBA00012224"/>
    </source>
</evidence>
<dbReference type="KEGG" id="smia:P344_00455"/>
<dbReference type="eggNOG" id="COG1168">
    <property type="taxonomic scope" value="Bacteria"/>
</dbReference>
<dbReference type="STRING" id="838561.P344_00455"/>
<protein>
    <recommendedName>
        <fullName evidence="2">cysteine-S-conjugate beta-lyase</fullName>
        <ecNumber evidence="2">4.4.1.13</ecNumber>
    </recommendedName>
</protein>
<evidence type="ECO:0000313" key="8">
    <source>
        <dbReference type="Proteomes" id="UP000019260"/>
    </source>
</evidence>
<feature type="domain" description="Aminotransferase class I/classII large" evidence="6">
    <location>
        <begin position="10"/>
        <end position="161"/>
    </location>
</feature>
<dbReference type="Gene3D" id="3.90.1150.10">
    <property type="entry name" value="Aspartate Aminotransferase, domain 1"/>
    <property type="match status" value="1"/>
</dbReference>
<dbReference type="PANTHER" id="PTHR43525">
    <property type="entry name" value="PROTEIN MALY"/>
    <property type="match status" value="1"/>
</dbReference>
<comment type="cofactor">
    <cofactor evidence="1">
        <name>pyridoxal 5'-phosphate</name>
        <dbReference type="ChEBI" id="CHEBI:597326"/>
    </cofactor>
</comment>
<name>W0GK54_9MOLU</name>
<comment type="similarity">
    <text evidence="5">Belongs to the class-II pyridoxal-phosphate-dependent aminotransferase family. MalY/PatB cystathionine beta-lyase subfamily.</text>
</comment>
<evidence type="ECO:0000256" key="4">
    <source>
        <dbReference type="ARBA" id="ARBA00023239"/>
    </source>
</evidence>
<evidence type="ECO:0000259" key="6">
    <source>
        <dbReference type="Pfam" id="PF00155"/>
    </source>
</evidence>